<feature type="domain" description="Lipase" evidence="7">
    <location>
        <begin position="229"/>
        <end position="488"/>
    </location>
</feature>
<comment type="subcellular location">
    <subcellularLocation>
        <location evidence="1">Secreted</location>
    </subcellularLocation>
</comment>
<comment type="similarity">
    <text evidence="2 5">Belongs to the AB hydrolase superfamily. Lipase family.</text>
</comment>
<dbReference type="GO" id="GO:0016042">
    <property type="term" value="P:lipid catabolic process"/>
    <property type="evidence" value="ECO:0007669"/>
    <property type="project" value="TreeGrafter"/>
</dbReference>
<evidence type="ECO:0000313" key="8">
    <source>
        <dbReference type="Proteomes" id="UP001652628"/>
    </source>
</evidence>
<dbReference type="Gene3D" id="3.40.50.1820">
    <property type="entry name" value="alpha/beta hydrolase"/>
    <property type="match status" value="1"/>
</dbReference>
<dbReference type="InterPro" id="IPR000734">
    <property type="entry name" value="TAG_lipase"/>
</dbReference>
<keyword evidence="3" id="KW-0964">Secreted</keyword>
<dbReference type="GO" id="GO:0017171">
    <property type="term" value="F:serine hydrolase activity"/>
    <property type="evidence" value="ECO:0007669"/>
    <property type="project" value="TreeGrafter"/>
</dbReference>
<evidence type="ECO:0000256" key="4">
    <source>
        <dbReference type="ARBA" id="ARBA00022729"/>
    </source>
</evidence>
<dbReference type="Proteomes" id="UP001652628">
    <property type="component" value="Chromosome X"/>
</dbReference>
<dbReference type="InterPro" id="IPR013818">
    <property type="entry name" value="Lipase"/>
</dbReference>
<accession>A0AB40AE92</accession>
<dbReference type="RefSeq" id="XP_036677015.3">
    <property type="nucleotide sequence ID" value="XM_036821120.3"/>
</dbReference>
<keyword evidence="4 6" id="KW-0732">Signal</keyword>
<evidence type="ECO:0000256" key="2">
    <source>
        <dbReference type="ARBA" id="ARBA00010701"/>
    </source>
</evidence>
<evidence type="ECO:0000256" key="6">
    <source>
        <dbReference type="SAM" id="SignalP"/>
    </source>
</evidence>
<dbReference type="Pfam" id="PF00151">
    <property type="entry name" value="Lipase"/>
    <property type="match status" value="1"/>
</dbReference>
<evidence type="ECO:0000256" key="1">
    <source>
        <dbReference type="ARBA" id="ARBA00004613"/>
    </source>
</evidence>
<dbReference type="GeneID" id="108021777"/>
<evidence type="ECO:0000256" key="5">
    <source>
        <dbReference type="RuleBase" id="RU004262"/>
    </source>
</evidence>
<gene>
    <name evidence="9" type="primary">LOC108021777</name>
</gene>
<dbReference type="GO" id="GO:0005615">
    <property type="term" value="C:extracellular space"/>
    <property type="evidence" value="ECO:0007669"/>
    <property type="project" value="TreeGrafter"/>
</dbReference>
<dbReference type="AlphaFoldDB" id="A0AB40AE92"/>
<feature type="signal peptide" evidence="6">
    <location>
        <begin position="1"/>
        <end position="22"/>
    </location>
</feature>
<keyword evidence="8" id="KW-1185">Reference proteome</keyword>
<name>A0AB40AE92_DROSZ</name>
<proteinExistence type="inferred from homology"/>
<evidence type="ECO:0000256" key="3">
    <source>
        <dbReference type="ARBA" id="ARBA00022525"/>
    </source>
</evidence>
<dbReference type="PANTHER" id="PTHR11610">
    <property type="entry name" value="LIPASE"/>
    <property type="match status" value="1"/>
</dbReference>
<reference evidence="9" key="1">
    <citation type="submission" date="2025-08" db="UniProtKB">
        <authorList>
            <consortium name="RefSeq"/>
        </authorList>
    </citation>
    <scope>IDENTIFICATION</scope>
</reference>
<evidence type="ECO:0000313" key="9">
    <source>
        <dbReference type="RefSeq" id="XP_036677015.3"/>
    </source>
</evidence>
<dbReference type="PRINTS" id="PR00821">
    <property type="entry name" value="TAGLIPASE"/>
</dbReference>
<evidence type="ECO:0000259" key="7">
    <source>
        <dbReference type="Pfam" id="PF00151"/>
    </source>
</evidence>
<dbReference type="InterPro" id="IPR033906">
    <property type="entry name" value="Lipase_N"/>
</dbReference>
<dbReference type="PANTHER" id="PTHR11610:SF149">
    <property type="entry name" value="FI01450P-RELATED"/>
    <property type="match status" value="1"/>
</dbReference>
<sequence>MTSSVLVVLLVVLARIPKPIEADLIKESVSESSEFPKETYNESSPAIVNISDVDSLKKLDYHIKGSFVTEIPSQIGSTNSSLQTQIPNRSKSKITSQNVDTINPEEMISDFVNTFGNESLIYLRNKSFNKTSTEKEIILDFLRDDNTNYCKNGFYNDWKRTGLEASDRLNLRQLPTSFQELLLDRLQDQLRQLFVGLPLDIAFSTLNYICSTIVDLGVVRSKIVPDVSRMSFLLRTEQECQNTSIPLTQAEELWNTPGFYQDRPTVLFITGWTTSINNSNSGPVAKAYACRNDTNILILDAADFIDTLYTWSALNTEVIGATLATALLRMNATYVTNHFHLVGHSLGAQIAGSAGRNYRQMSGGLILKRITGLDPANPCFYDGNDLEGLRSGDARFVDIIHSNPGMLGSPKRSGDADFFVQGRVPFKEGCEGLSTISCSHQRAVDYWTETVYPSNANDFLGRRCDRYSELLLGSFCRDTRTVMGYAAKPTDLGLFYVGANRAEPYGQNANLQTYTYSSTKCGSC</sequence>
<dbReference type="CDD" id="cd00707">
    <property type="entry name" value="Pancreat_lipase_like"/>
    <property type="match status" value="1"/>
</dbReference>
<protein>
    <submittedName>
        <fullName evidence="9">Probable phospholipase A1 magnifin</fullName>
    </submittedName>
</protein>
<dbReference type="GO" id="GO:0016298">
    <property type="term" value="F:lipase activity"/>
    <property type="evidence" value="ECO:0007669"/>
    <property type="project" value="InterPro"/>
</dbReference>
<feature type="chain" id="PRO_5045625069" evidence="6">
    <location>
        <begin position="23"/>
        <end position="524"/>
    </location>
</feature>
<dbReference type="InterPro" id="IPR029058">
    <property type="entry name" value="AB_hydrolase_fold"/>
</dbReference>
<dbReference type="SUPFAM" id="SSF53474">
    <property type="entry name" value="alpha/beta-Hydrolases"/>
    <property type="match status" value="1"/>
</dbReference>
<organism evidence="8 9">
    <name type="scientific">Drosophila suzukii</name>
    <name type="common">Spotted-wing drosophila fruit fly</name>
    <dbReference type="NCBI Taxonomy" id="28584"/>
    <lineage>
        <taxon>Eukaryota</taxon>
        <taxon>Metazoa</taxon>
        <taxon>Ecdysozoa</taxon>
        <taxon>Arthropoda</taxon>
        <taxon>Hexapoda</taxon>
        <taxon>Insecta</taxon>
        <taxon>Pterygota</taxon>
        <taxon>Neoptera</taxon>
        <taxon>Endopterygota</taxon>
        <taxon>Diptera</taxon>
        <taxon>Brachycera</taxon>
        <taxon>Muscomorpha</taxon>
        <taxon>Ephydroidea</taxon>
        <taxon>Drosophilidae</taxon>
        <taxon>Drosophila</taxon>
        <taxon>Sophophora</taxon>
    </lineage>
</organism>